<protein>
    <submittedName>
        <fullName evidence="2">Uncharacterized protein</fullName>
    </submittedName>
</protein>
<accession>A0A5S6Q7M7</accession>
<reference evidence="2" key="1">
    <citation type="submission" date="2019-12" db="UniProtKB">
        <authorList>
            <consortium name="WormBaseParasite"/>
        </authorList>
    </citation>
    <scope>IDENTIFICATION</scope>
</reference>
<organism evidence="1 2">
    <name type="scientific">Trichuris muris</name>
    <name type="common">Mouse whipworm</name>
    <dbReference type="NCBI Taxonomy" id="70415"/>
    <lineage>
        <taxon>Eukaryota</taxon>
        <taxon>Metazoa</taxon>
        <taxon>Ecdysozoa</taxon>
        <taxon>Nematoda</taxon>
        <taxon>Enoplea</taxon>
        <taxon>Dorylaimia</taxon>
        <taxon>Trichinellida</taxon>
        <taxon>Trichuridae</taxon>
        <taxon>Trichuris</taxon>
    </lineage>
</organism>
<keyword evidence="1" id="KW-1185">Reference proteome</keyword>
<evidence type="ECO:0000313" key="2">
    <source>
        <dbReference type="WBParaSite" id="TMUE_1000003188.1"/>
    </source>
</evidence>
<evidence type="ECO:0000313" key="1">
    <source>
        <dbReference type="Proteomes" id="UP000046395"/>
    </source>
</evidence>
<name>A0A5S6Q7M7_TRIMR</name>
<sequence>MSALQGEFMPERETQAKSYQLFNFFCPVWFKAKEQQIQVETSRQGTLSVPPVDDLSYLYEQRKRVVLENVSYVQQPRWRHSDRWYL</sequence>
<dbReference type="Proteomes" id="UP000046395">
    <property type="component" value="Unassembled WGS sequence"/>
</dbReference>
<dbReference type="AlphaFoldDB" id="A0A5S6Q7M7"/>
<dbReference type="WBParaSite" id="TMUE_1000003188.1">
    <property type="protein sequence ID" value="TMUE_1000003188.1"/>
    <property type="gene ID" value="WBGene00292376"/>
</dbReference>
<proteinExistence type="predicted"/>